<dbReference type="AlphaFoldDB" id="A0AAE9Y9M2"/>
<evidence type="ECO:0000256" key="7">
    <source>
        <dbReference type="SAM" id="Phobius"/>
    </source>
</evidence>
<protein>
    <recommendedName>
        <fullName evidence="10">UDP-N-acetylmuramyl pentapeptide phosphotransferase/UDP-N-acetylglucosamine-1-phosphate transferase</fullName>
    </recommendedName>
</protein>
<evidence type="ECO:0000256" key="6">
    <source>
        <dbReference type="PIRSR" id="PIRSR600715-1"/>
    </source>
</evidence>
<evidence type="ECO:0008006" key="10">
    <source>
        <dbReference type="Google" id="ProtNLM"/>
    </source>
</evidence>
<organism evidence="8 9">
    <name type="scientific">Iamia majanohamensis</name>
    <dbReference type="NCBI Taxonomy" id="467976"/>
    <lineage>
        <taxon>Bacteria</taxon>
        <taxon>Bacillati</taxon>
        <taxon>Actinomycetota</taxon>
        <taxon>Acidimicrobiia</taxon>
        <taxon>Acidimicrobiales</taxon>
        <taxon>Iamiaceae</taxon>
        <taxon>Iamia</taxon>
    </lineage>
</organism>
<keyword evidence="4 7" id="KW-1133">Transmembrane helix</keyword>
<reference evidence="8" key="1">
    <citation type="submission" date="2023-01" db="EMBL/GenBank/DDBJ databases">
        <title>The diversity of Class Acidimicrobiia in South China Sea sediment environments and the proposal of Iamia marina sp. nov., a novel species of the genus Iamia.</title>
        <authorList>
            <person name="He Y."/>
            <person name="Tian X."/>
        </authorList>
    </citation>
    <scope>NUCLEOTIDE SEQUENCE</scope>
    <source>
        <strain evidence="8">DSM 19957</strain>
    </source>
</reference>
<feature type="transmembrane region" description="Helical" evidence="7">
    <location>
        <begin position="6"/>
        <end position="27"/>
    </location>
</feature>
<evidence type="ECO:0000256" key="2">
    <source>
        <dbReference type="ARBA" id="ARBA00022679"/>
    </source>
</evidence>
<keyword evidence="6" id="KW-0460">Magnesium</keyword>
<evidence type="ECO:0000256" key="3">
    <source>
        <dbReference type="ARBA" id="ARBA00022692"/>
    </source>
</evidence>
<dbReference type="KEGG" id="ima:PO878_10400"/>
<keyword evidence="5 7" id="KW-0472">Membrane</keyword>
<dbReference type="InterPro" id="IPR000715">
    <property type="entry name" value="Glycosyl_transferase_4"/>
</dbReference>
<name>A0AAE9Y9M2_9ACTN</name>
<feature type="transmembrane region" description="Helical" evidence="7">
    <location>
        <begin position="115"/>
        <end position="135"/>
    </location>
</feature>
<comment type="cofactor">
    <cofactor evidence="6">
        <name>Mg(2+)</name>
        <dbReference type="ChEBI" id="CHEBI:18420"/>
    </cofactor>
</comment>
<evidence type="ECO:0000256" key="1">
    <source>
        <dbReference type="ARBA" id="ARBA00004141"/>
    </source>
</evidence>
<dbReference type="GO" id="GO:0016780">
    <property type="term" value="F:phosphotransferase activity, for other substituted phosphate groups"/>
    <property type="evidence" value="ECO:0007669"/>
    <property type="project" value="InterPro"/>
</dbReference>
<dbReference type="GO" id="GO:0046872">
    <property type="term" value="F:metal ion binding"/>
    <property type="evidence" value="ECO:0007669"/>
    <property type="project" value="UniProtKB-KW"/>
</dbReference>
<feature type="transmembrane region" description="Helical" evidence="7">
    <location>
        <begin position="141"/>
        <end position="161"/>
    </location>
</feature>
<feature type="transmembrane region" description="Helical" evidence="7">
    <location>
        <begin position="173"/>
        <end position="204"/>
    </location>
</feature>
<keyword evidence="3 7" id="KW-0812">Transmembrane</keyword>
<sequence>MAPLIAAVLGLASGVGLWVALQDVLSVPALRRLNMAGRVVPVGGGIVLVLAVVLVAAGDSLASAIRTAPASPVVPGPLLVAVLGFGFLGLLDDLLESGDAKGFRGHVAALSRGQLTTGAVKLVGGALVALVVAPLRLEAPLPWLLVDGALIALSANLANLLDRAPGRLAKVTLVLGVALVVGHLGSQVSIGLAVVLGATAALLVPDLRARVMLGDAGANVVGAALGWAFVSQAGGPARVAALVVVAALNVLSERVSFSAVIASTPGLRTLDALGRRTEDRSDEAAGDDAA</sequence>
<proteinExistence type="predicted"/>
<gene>
    <name evidence="8" type="ORF">PO878_10400</name>
</gene>
<keyword evidence="2" id="KW-0808">Transferase</keyword>
<accession>A0AAE9Y9M2</accession>
<evidence type="ECO:0000256" key="4">
    <source>
        <dbReference type="ARBA" id="ARBA00022989"/>
    </source>
</evidence>
<keyword evidence="9" id="KW-1185">Reference proteome</keyword>
<comment type="subcellular location">
    <subcellularLocation>
        <location evidence="1">Membrane</location>
        <topology evidence="1">Multi-pass membrane protein</topology>
    </subcellularLocation>
</comment>
<dbReference type="Proteomes" id="UP001216390">
    <property type="component" value="Chromosome"/>
</dbReference>
<dbReference type="EMBL" id="CP116942">
    <property type="protein sequence ID" value="WCO69132.1"/>
    <property type="molecule type" value="Genomic_DNA"/>
</dbReference>
<feature type="transmembrane region" description="Helical" evidence="7">
    <location>
        <begin position="78"/>
        <end position="95"/>
    </location>
</feature>
<dbReference type="GO" id="GO:0016020">
    <property type="term" value="C:membrane"/>
    <property type="evidence" value="ECO:0007669"/>
    <property type="project" value="UniProtKB-SubCell"/>
</dbReference>
<feature type="transmembrane region" description="Helical" evidence="7">
    <location>
        <begin position="39"/>
        <end position="58"/>
    </location>
</feature>
<evidence type="ECO:0000313" key="8">
    <source>
        <dbReference type="EMBL" id="WCO69132.1"/>
    </source>
</evidence>
<keyword evidence="6" id="KW-0479">Metal-binding</keyword>
<evidence type="ECO:0000256" key="5">
    <source>
        <dbReference type="ARBA" id="ARBA00023136"/>
    </source>
</evidence>
<feature type="binding site" evidence="6">
    <location>
        <position position="215"/>
    </location>
    <ligand>
        <name>Mg(2+)</name>
        <dbReference type="ChEBI" id="CHEBI:18420"/>
    </ligand>
</feature>
<dbReference type="Pfam" id="PF00953">
    <property type="entry name" value="Glycos_transf_4"/>
    <property type="match status" value="1"/>
</dbReference>
<evidence type="ECO:0000313" key="9">
    <source>
        <dbReference type="Proteomes" id="UP001216390"/>
    </source>
</evidence>
<dbReference type="RefSeq" id="WP_272738646.1">
    <property type="nucleotide sequence ID" value="NZ_CP116942.1"/>
</dbReference>
<feature type="binding site" evidence="6">
    <location>
        <position position="159"/>
    </location>
    <ligand>
        <name>Mg(2+)</name>
        <dbReference type="ChEBI" id="CHEBI:18420"/>
    </ligand>
</feature>